<evidence type="ECO:0000313" key="3">
    <source>
        <dbReference type="EMBL" id="PNJ47017.1"/>
    </source>
</evidence>
<sequence length="79" mass="8432">MPSLRPVLFRGARAALLLLLPPRLLARPSLLLRRPLSAPSCAPISLPAAASRSSMDGAGAEEVLAPLRLAVRQQAIWNQ</sequence>
<feature type="signal peptide" evidence="1">
    <location>
        <begin position="1"/>
        <end position="26"/>
    </location>
</feature>
<organism evidence="2">
    <name type="scientific">Pongo abelii</name>
    <name type="common">Sumatran orangutan</name>
    <name type="synonym">Pongo pygmaeus abelii</name>
    <dbReference type="NCBI Taxonomy" id="9601"/>
    <lineage>
        <taxon>Eukaryota</taxon>
        <taxon>Metazoa</taxon>
        <taxon>Chordata</taxon>
        <taxon>Craniata</taxon>
        <taxon>Vertebrata</taxon>
        <taxon>Euteleostomi</taxon>
        <taxon>Mammalia</taxon>
        <taxon>Eutheria</taxon>
        <taxon>Euarchontoglires</taxon>
        <taxon>Primates</taxon>
        <taxon>Haplorrhini</taxon>
        <taxon>Catarrhini</taxon>
        <taxon>Hominidae</taxon>
        <taxon>Pongo</taxon>
    </lineage>
</organism>
<proteinExistence type="predicted"/>
<comment type="caution">
    <text evidence="2">The sequence shown here is derived from an EMBL/GenBank/DDBJ whole genome shotgun (WGS) entry which is preliminary data.</text>
</comment>
<name>A0A2J8UP35_PONAB</name>
<protein>
    <submittedName>
        <fullName evidence="3">GARS isoform 10</fullName>
    </submittedName>
    <submittedName>
        <fullName evidence="2">GARS isoform 9</fullName>
    </submittedName>
</protein>
<keyword evidence="1" id="KW-0732">Signal</keyword>
<dbReference type="AlphaFoldDB" id="A0A2J8UP35"/>
<feature type="chain" id="PRO_5014560556" evidence="1">
    <location>
        <begin position="27"/>
        <end position="79"/>
    </location>
</feature>
<evidence type="ECO:0000256" key="1">
    <source>
        <dbReference type="SAM" id="SignalP"/>
    </source>
</evidence>
<dbReference type="EMBL" id="NDHI03003451">
    <property type="protein sequence ID" value="PNJ47017.1"/>
    <property type="molecule type" value="Genomic_DNA"/>
</dbReference>
<dbReference type="EMBL" id="NDHI03003451">
    <property type="protein sequence ID" value="PNJ47016.1"/>
    <property type="molecule type" value="Genomic_DNA"/>
</dbReference>
<gene>
    <name evidence="2" type="ORF">CR201_G0026529</name>
</gene>
<accession>A0A2J8UP35</accession>
<evidence type="ECO:0000313" key="2">
    <source>
        <dbReference type="EMBL" id="PNJ47016.1"/>
    </source>
</evidence>
<reference evidence="2" key="1">
    <citation type="submission" date="2017-12" db="EMBL/GenBank/DDBJ databases">
        <title>High-resolution comparative analysis of great ape genomes.</title>
        <authorList>
            <person name="Pollen A."/>
            <person name="Hastie A."/>
            <person name="Hormozdiari F."/>
            <person name="Dougherty M."/>
            <person name="Liu R."/>
            <person name="Chaisson M."/>
            <person name="Hoppe E."/>
            <person name="Hill C."/>
            <person name="Pang A."/>
            <person name="Hillier L."/>
            <person name="Baker C."/>
            <person name="Armstrong J."/>
            <person name="Shendure J."/>
            <person name="Paten B."/>
            <person name="Wilson R."/>
            <person name="Chao H."/>
            <person name="Schneider V."/>
            <person name="Ventura M."/>
            <person name="Kronenberg Z."/>
            <person name="Murali S."/>
            <person name="Gordon D."/>
            <person name="Cantsilieris S."/>
            <person name="Munson K."/>
            <person name="Nelson B."/>
            <person name="Raja A."/>
            <person name="Underwood J."/>
            <person name="Diekhans M."/>
            <person name="Fiddes I."/>
            <person name="Haussler D."/>
            <person name="Eichler E."/>
        </authorList>
    </citation>
    <scope>NUCLEOTIDE SEQUENCE [LARGE SCALE GENOMIC DNA]</scope>
    <source>
        <strain evidence="2">Susie</strain>
    </source>
</reference>